<accession>A0A7K8D3F8</accession>
<name>A0A7K8D3F8_9CORV</name>
<dbReference type="PROSITE" id="PS51684">
    <property type="entry name" value="SAM_MT_TRM5_TYW2"/>
    <property type="match status" value="1"/>
</dbReference>
<dbReference type="GO" id="GO:0030488">
    <property type="term" value="P:tRNA methylation"/>
    <property type="evidence" value="ECO:0007669"/>
    <property type="project" value="TreeGrafter"/>
</dbReference>
<keyword evidence="5" id="KW-0949">S-adenosyl-L-methionine</keyword>
<evidence type="ECO:0000256" key="10">
    <source>
        <dbReference type="SAM" id="MobiDB-lite"/>
    </source>
</evidence>
<dbReference type="FunFam" id="3.30.300.110:FF:000002">
    <property type="entry name" value="tRNA wybutosine-synthesizing protein 2 homolog"/>
    <property type="match status" value="1"/>
</dbReference>
<dbReference type="Gene3D" id="3.30.300.110">
    <property type="entry name" value="Met-10+ protein-like domains"/>
    <property type="match status" value="1"/>
</dbReference>
<gene>
    <name evidence="12" type="primary">Trmt12</name>
    <name evidence="12" type="ORF">EULNIG_R06792</name>
</gene>
<feature type="region of interest" description="Disordered" evidence="10">
    <location>
        <begin position="308"/>
        <end position="349"/>
    </location>
</feature>
<evidence type="ECO:0000259" key="11">
    <source>
        <dbReference type="PROSITE" id="PS51684"/>
    </source>
</evidence>
<dbReference type="OrthoDB" id="408788at2759"/>
<dbReference type="AlphaFoldDB" id="A0A7K8D3F8"/>
<comment type="function">
    <text evidence="8">S-adenosyl-L-methionine-dependent transferase that acts as a component of the wybutosine biosynthesis pathway. Wybutosine is a hyper modified guanosine with a tricyclic base found at the 3'-position adjacent to the anticodon of eukaryotic phenylalanine tRNA. Catalyzes the transfer of the alpha-amino-alpha-carboxypropyl (acp) group from S-adenosyl-L-methionine to the C-7 position of 4-demethylwyosine (imG-14) to produce wybutosine-86.</text>
</comment>
<dbReference type="Proteomes" id="UP000540150">
    <property type="component" value="Unassembled WGS sequence"/>
</dbReference>
<comment type="caution">
    <text evidence="12">The sequence shown here is derived from an EMBL/GenBank/DDBJ whole genome shotgun (WGS) entry which is preliminary data.</text>
</comment>
<evidence type="ECO:0000256" key="1">
    <source>
        <dbReference type="ARBA" id="ARBA00004797"/>
    </source>
</evidence>
<keyword evidence="4" id="KW-0808">Transferase</keyword>
<dbReference type="EMBL" id="VZTE01002857">
    <property type="protein sequence ID" value="NXB33259.1"/>
    <property type="molecule type" value="Genomic_DNA"/>
</dbReference>
<dbReference type="InterPro" id="IPR056743">
    <property type="entry name" value="TRM5-TYW2-like_MTfase"/>
</dbReference>
<protein>
    <recommendedName>
        <fullName evidence="3">tRNA wybutosine-synthesizing protein 2 homolog</fullName>
        <ecNumber evidence="2">2.5.1.114</ecNumber>
    </recommendedName>
    <alternativeName>
        <fullName evidence="7">tRNA(Phe) (4-demethylwyosine(37)-C(7)) aminocarboxypropyltransferase</fullName>
    </alternativeName>
</protein>
<evidence type="ECO:0000313" key="13">
    <source>
        <dbReference type="Proteomes" id="UP000540150"/>
    </source>
</evidence>
<dbReference type="InterPro" id="IPR029063">
    <property type="entry name" value="SAM-dependent_MTases_sf"/>
</dbReference>
<evidence type="ECO:0000256" key="8">
    <source>
        <dbReference type="ARBA" id="ARBA00037786"/>
    </source>
</evidence>
<organism evidence="12 13">
    <name type="scientific">Eulacestoma nigropectus</name>
    <name type="common">wattled ploughbill</name>
    <dbReference type="NCBI Taxonomy" id="461239"/>
    <lineage>
        <taxon>Eukaryota</taxon>
        <taxon>Metazoa</taxon>
        <taxon>Chordata</taxon>
        <taxon>Craniata</taxon>
        <taxon>Vertebrata</taxon>
        <taxon>Euteleostomi</taxon>
        <taxon>Archelosauria</taxon>
        <taxon>Archosauria</taxon>
        <taxon>Dinosauria</taxon>
        <taxon>Saurischia</taxon>
        <taxon>Theropoda</taxon>
        <taxon>Coelurosauria</taxon>
        <taxon>Aves</taxon>
        <taxon>Neognathae</taxon>
        <taxon>Neoaves</taxon>
        <taxon>Telluraves</taxon>
        <taxon>Australaves</taxon>
        <taxon>Passeriformes</taxon>
        <taxon>Corvoidea</taxon>
        <taxon>Pachycephalidae</taxon>
        <taxon>Eulacestoma</taxon>
    </lineage>
</organism>
<reference evidence="12 13" key="1">
    <citation type="submission" date="2019-09" db="EMBL/GenBank/DDBJ databases">
        <title>Bird 10,000 Genomes (B10K) Project - Family phase.</title>
        <authorList>
            <person name="Zhang G."/>
        </authorList>
    </citation>
    <scope>NUCLEOTIDE SEQUENCE [LARGE SCALE GENOMIC DNA]</scope>
    <source>
        <strain evidence="12">B10K-DU-029-39</strain>
        <tissue evidence="12">Heart or muscle</tissue>
    </source>
</reference>
<evidence type="ECO:0000256" key="3">
    <source>
        <dbReference type="ARBA" id="ARBA00017179"/>
    </source>
</evidence>
<feature type="compositionally biased region" description="Pro residues" evidence="10">
    <location>
        <begin position="315"/>
        <end position="325"/>
    </location>
</feature>
<dbReference type="Pfam" id="PF25133">
    <property type="entry name" value="TYW2_N_2"/>
    <property type="match status" value="1"/>
</dbReference>
<dbReference type="FunFam" id="3.40.50.150:FF:000201">
    <property type="entry name" value="tRNA wybutosine-synthesizing protein 2 homolog"/>
    <property type="match status" value="1"/>
</dbReference>
<evidence type="ECO:0000256" key="9">
    <source>
        <dbReference type="ARBA" id="ARBA00049400"/>
    </source>
</evidence>
<dbReference type="GO" id="GO:0005737">
    <property type="term" value="C:cytoplasm"/>
    <property type="evidence" value="ECO:0007669"/>
    <property type="project" value="TreeGrafter"/>
</dbReference>
<dbReference type="SUPFAM" id="SSF53335">
    <property type="entry name" value="S-adenosyl-L-methionine-dependent methyltransferases"/>
    <property type="match status" value="1"/>
</dbReference>
<dbReference type="EC" id="2.5.1.114" evidence="2"/>
<comment type="pathway">
    <text evidence="1">tRNA modification; wybutosine-tRNA(Phe) biosynthesis.</text>
</comment>
<dbReference type="InterPro" id="IPR056744">
    <property type="entry name" value="TRM5/TYW2-like_N"/>
</dbReference>
<dbReference type="Pfam" id="PF02475">
    <property type="entry name" value="TRM5-TYW2_MTfase"/>
    <property type="match status" value="1"/>
</dbReference>
<dbReference type="CDD" id="cd02440">
    <property type="entry name" value="AdoMet_MTases"/>
    <property type="match status" value="1"/>
</dbReference>
<proteinExistence type="predicted"/>
<dbReference type="PANTHER" id="PTHR23245">
    <property type="entry name" value="TRNA METHYLTRANSFERASE"/>
    <property type="match status" value="1"/>
</dbReference>
<dbReference type="GO" id="GO:0031591">
    <property type="term" value="P:wybutosine biosynthetic process"/>
    <property type="evidence" value="ECO:0007669"/>
    <property type="project" value="TreeGrafter"/>
</dbReference>
<feature type="non-terminal residue" evidence="12">
    <location>
        <position position="1"/>
    </location>
</feature>
<keyword evidence="13" id="KW-1185">Reference proteome</keyword>
<dbReference type="Pfam" id="PF25132">
    <property type="entry name" value="TYW2_N"/>
    <property type="match status" value="1"/>
</dbReference>
<sequence>VPALATERRFAQRLRERLEEEQLLDGRYQLQQVPGGRVALPVLQEKLARLCLPAGMPCELLRIQEPVPCRAARRRTPARELRDQLRRLLGGPWSEELERDVPRAWQRHGDLVLLPEDSFKAAPWERLGSALWETVASALGARRVARRGRVMPDGMRTPSVTLLLGQDGWVEHVDNGIRYTFDVTKCMFSPGNITEKLRVASLPCSGEVLVDLYAGIGYFTLPFLVHAGAAFVHACEWNSHAVEALHRALVLNGVQDRCHVHAGDSRQLELRDVADRVNLGLIPSSEEGWPVACRVLKKDRGGVLHIHHNVETRPAPAPPQTPAPPAERGSPEAAGSGGEAQHPAGHGGKEVLGARLRPEWQRWAEAAAARIRGLLAELHGRPWRTSVLHIEAVKSYAPHVHHLVLDLECRPVLP</sequence>
<evidence type="ECO:0000256" key="6">
    <source>
        <dbReference type="ARBA" id="ARBA00022694"/>
    </source>
</evidence>
<evidence type="ECO:0000256" key="7">
    <source>
        <dbReference type="ARBA" id="ARBA00031315"/>
    </source>
</evidence>
<dbReference type="InterPro" id="IPR056745">
    <property type="entry name" value="TYW2_N"/>
</dbReference>
<comment type="catalytic activity">
    <reaction evidence="9">
        <text>4-demethylwyosine(37) in tRNA(Phe) + S-adenosyl-L-methionine = 4-demethyl-7-[(3S)-3-amino-3-carboxypropyl]wyosine(37) in tRNA(Phe) + S-methyl-5'-thioadenosine + H(+)</text>
        <dbReference type="Rhea" id="RHEA:36355"/>
        <dbReference type="Rhea" id="RHEA-COMP:10164"/>
        <dbReference type="Rhea" id="RHEA-COMP:10378"/>
        <dbReference type="ChEBI" id="CHEBI:15378"/>
        <dbReference type="ChEBI" id="CHEBI:17509"/>
        <dbReference type="ChEBI" id="CHEBI:59789"/>
        <dbReference type="ChEBI" id="CHEBI:64315"/>
        <dbReference type="ChEBI" id="CHEBI:73550"/>
        <dbReference type="EC" id="2.5.1.114"/>
    </reaction>
</comment>
<dbReference type="PANTHER" id="PTHR23245:SF25">
    <property type="entry name" value="TRNA WYBUTOSINE-SYNTHESIZING PROTEIN 2 HOMOLOG"/>
    <property type="match status" value="1"/>
</dbReference>
<dbReference type="InterPro" id="IPR030382">
    <property type="entry name" value="MeTrfase_TRM5/TYW2"/>
</dbReference>
<keyword evidence="6" id="KW-0819">tRNA processing</keyword>
<feature type="non-terminal residue" evidence="12">
    <location>
        <position position="414"/>
    </location>
</feature>
<evidence type="ECO:0000313" key="12">
    <source>
        <dbReference type="EMBL" id="NXB33259.1"/>
    </source>
</evidence>
<feature type="domain" description="SAM-dependent methyltransferase TRM5/TYW2-type" evidence="11">
    <location>
        <begin position="105"/>
        <end position="411"/>
    </location>
</feature>
<evidence type="ECO:0000256" key="5">
    <source>
        <dbReference type="ARBA" id="ARBA00022691"/>
    </source>
</evidence>
<dbReference type="GO" id="GO:0008175">
    <property type="term" value="F:tRNA methyltransferase activity"/>
    <property type="evidence" value="ECO:0007669"/>
    <property type="project" value="TreeGrafter"/>
</dbReference>
<evidence type="ECO:0000256" key="2">
    <source>
        <dbReference type="ARBA" id="ARBA00012265"/>
    </source>
</evidence>
<dbReference type="Gene3D" id="3.40.50.150">
    <property type="entry name" value="Vaccinia Virus protein VP39"/>
    <property type="match status" value="1"/>
</dbReference>
<evidence type="ECO:0000256" key="4">
    <source>
        <dbReference type="ARBA" id="ARBA00022679"/>
    </source>
</evidence>
<dbReference type="GO" id="GO:0102522">
    <property type="term" value="F:tRNA 4-demethylwyosine alpha-amino-alpha-carboxypropyltransferase activity"/>
    <property type="evidence" value="ECO:0007669"/>
    <property type="project" value="UniProtKB-EC"/>
</dbReference>